<evidence type="ECO:0008006" key="4">
    <source>
        <dbReference type="Google" id="ProtNLM"/>
    </source>
</evidence>
<keyword evidence="3" id="KW-1185">Reference proteome</keyword>
<evidence type="ECO:0000313" key="2">
    <source>
        <dbReference type="EMBL" id="KAG5838820.1"/>
    </source>
</evidence>
<name>A0A9D3LXG2_ANGAN</name>
<feature type="compositionally biased region" description="Low complexity" evidence="1">
    <location>
        <begin position="78"/>
        <end position="89"/>
    </location>
</feature>
<dbReference type="PANTHER" id="PTHR31796:SF2">
    <property type="entry name" value="SUZ DOMAIN-CONTAINING PROTEIN 1"/>
    <property type="match status" value="1"/>
</dbReference>
<dbReference type="Proteomes" id="UP001044222">
    <property type="component" value="Chromosome 12"/>
</dbReference>
<feature type="compositionally biased region" description="Basic and acidic residues" evidence="1">
    <location>
        <begin position="18"/>
        <end position="35"/>
    </location>
</feature>
<dbReference type="AlphaFoldDB" id="A0A9D3LXG2"/>
<evidence type="ECO:0000256" key="1">
    <source>
        <dbReference type="SAM" id="MobiDB-lite"/>
    </source>
</evidence>
<protein>
    <recommendedName>
        <fullName evidence="4">SUZ domain-containing protein</fullName>
    </recommendedName>
</protein>
<feature type="compositionally biased region" description="Basic and acidic residues" evidence="1">
    <location>
        <begin position="95"/>
        <end position="105"/>
    </location>
</feature>
<gene>
    <name evidence="2" type="ORF">ANANG_G00227680</name>
</gene>
<feature type="compositionally biased region" description="Acidic residues" evidence="1">
    <location>
        <begin position="1"/>
        <end position="17"/>
    </location>
</feature>
<organism evidence="2 3">
    <name type="scientific">Anguilla anguilla</name>
    <name type="common">European freshwater eel</name>
    <name type="synonym">Muraena anguilla</name>
    <dbReference type="NCBI Taxonomy" id="7936"/>
    <lineage>
        <taxon>Eukaryota</taxon>
        <taxon>Metazoa</taxon>
        <taxon>Chordata</taxon>
        <taxon>Craniata</taxon>
        <taxon>Vertebrata</taxon>
        <taxon>Euteleostomi</taxon>
        <taxon>Actinopterygii</taxon>
        <taxon>Neopterygii</taxon>
        <taxon>Teleostei</taxon>
        <taxon>Anguilliformes</taxon>
        <taxon>Anguillidae</taxon>
        <taxon>Anguilla</taxon>
    </lineage>
</organism>
<dbReference type="EMBL" id="JAFIRN010000012">
    <property type="protein sequence ID" value="KAG5838820.1"/>
    <property type="molecule type" value="Genomic_DNA"/>
</dbReference>
<dbReference type="InterPro" id="IPR039228">
    <property type="entry name" value="SZRD1"/>
</dbReference>
<sequence>MEDEEVTENWEEAADSGEMERRLEEKLRISQKEKMSNAGSGRSPLRTPIVIQDDSLPAAPPPQIRILKRPSSNGSLGSPAAAMRPSRSATPDDSPQDRPNADRPARVSGPPPSEEPRSTNHVVRQPAGPDVGC</sequence>
<reference evidence="2" key="1">
    <citation type="submission" date="2021-01" db="EMBL/GenBank/DDBJ databases">
        <title>A chromosome-scale assembly of European eel, Anguilla anguilla.</title>
        <authorList>
            <person name="Henkel C."/>
            <person name="Jong-Raadsen S.A."/>
            <person name="Dufour S."/>
            <person name="Weltzien F.-A."/>
            <person name="Palstra A.P."/>
            <person name="Pelster B."/>
            <person name="Spaink H.P."/>
            <person name="Van Den Thillart G.E."/>
            <person name="Jansen H."/>
            <person name="Zahm M."/>
            <person name="Klopp C."/>
            <person name="Cedric C."/>
            <person name="Louis A."/>
            <person name="Berthelot C."/>
            <person name="Parey E."/>
            <person name="Roest Crollius H."/>
            <person name="Montfort J."/>
            <person name="Robinson-Rechavi M."/>
            <person name="Bucao C."/>
            <person name="Bouchez O."/>
            <person name="Gislard M."/>
            <person name="Lluch J."/>
            <person name="Milhes M."/>
            <person name="Lampietro C."/>
            <person name="Lopez Roques C."/>
            <person name="Donnadieu C."/>
            <person name="Braasch I."/>
            <person name="Desvignes T."/>
            <person name="Postlethwait J."/>
            <person name="Bobe J."/>
            <person name="Guiguen Y."/>
            <person name="Dirks R."/>
        </authorList>
    </citation>
    <scope>NUCLEOTIDE SEQUENCE</scope>
    <source>
        <strain evidence="2">Tag_6206</strain>
        <tissue evidence="2">Liver</tissue>
    </source>
</reference>
<proteinExistence type="predicted"/>
<accession>A0A9D3LXG2</accession>
<evidence type="ECO:0000313" key="3">
    <source>
        <dbReference type="Proteomes" id="UP001044222"/>
    </source>
</evidence>
<feature type="region of interest" description="Disordered" evidence="1">
    <location>
        <begin position="1"/>
        <end position="133"/>
    </location>
</feature>
<comment type="caution">
    <text evidence="2">The sequence shown here is derived from an EMBL/GenBank/DDBJ whole genome shotgun (WGS) entry which is preliminary data.</text>
</comment>
<dbReference type="PANTHER" id="PTHR31796">
    <property type="entry name" value="SUZ DOMAIN-CONTAINING PROTEIN 1"/>
    <property type="match status" value="1"/>
</dbReference>